<dbReference type="KEGG" id="tpol:Mal48_11140"/>
<evidence type="ECO:0000256" key="2">
    <source>
        <dbReference type="ARBA" id="ARBA00023002"/>
    </source>
</evidence>
<evidence type="ECO:0000259" key="3">
    <source>
        <dbReference type="SMART" id="SM00822"/>
    </source>
</evidence>
<keyword evidence="5" id="KW-1185">Reference proteome</keyword>
<dbReference type="PANTHER" id="PTHR43639">
    <property type="entry name" value="OXIDOREDUCTASE, SHORT-CHAIN DEHYDROGENASE/REDUCTASE FAMILY (AFU_ORTHOLOGUE AFUA_5G02870)"/>
    <property type="match status" value="1"/>
</dbReference>
<keyword evidence="2 4" id="KW-0560">Oxidoreductase</keyword>
<evidence type="ECO:0000313" key="4">
    <source>
        <dbReference type="EMBL" id="QDT31878.1"/>
    </source>
</evidence>
<dbReference type="RefSeq" id="WP_145196786.1">
    <property type="nucleotide sequence ID" value="NZ_CP036267.1"/>
</dbReference>
<dbReference type="GO" id="GO:0141148">
    <property type="term" value="F:enoyl-[acyl-carrier-protein] reductase (NADPH) activity"/>
    <property type="evidence" value="ECO:0007669"/>
    <property type="project" value="UniProtKB-EC"/>
</dbReference>
<dbReference type="CDD" id="cd05233">
    <property type="entry name" value="SDR_c"/>
    <property type="match status" value="1"/>
</dbReference>
<dbReference type="PANTHER" id="PTHR43639:SF1">
    <property type="entry name" value="SHORT-CHAIN DEHYDROGENASE_REDUCTASE FAMILY PROTEIN"/>
    <property type="match status" value="1"/>
</dbReference>
<dbReference type="PROSITE" id="PS00061">
    <property type="entry name" value="ADH_SHORT"/>
    <property type="match status" value="1"/>
</dbReference>
<dbReference type="PRINTS" id="PR00081">
    <property type="entry name" value="GDHRDH"/>
</dbReference>
<dbReference type="FunFam" id="3.40.50.720:FF:000084">
    <property type="entry name" value="Short-chain dehydrogenase reductase"/>
    <property type="match status" value="1"/>
</dbReference>
<dbReference type="InterPro" id="IPR036291">
    <property type="entry name" value="NAD(P)-bd_dom_sf"/>
</dbReference>
<dbReference type="AlphaFoldDB" id="A0A517QJR4"/>
<dbReference type="Gene3D" id="3.40.50.720">
    <property type="entry name" value="NAD(P)-binding Rossmann-like Domain"/>
    <property type="match status" value="1"/>
</dbReference>
<dbReference type="EC" id="1.3.1.104" evidence="4"/>
<sequence length="248" mass="26554">MAERSVALITGSATGVGRACAEKFAELGFDVVVNYTKSEAEAKETVKLVEAAGSEALLIKCDVSDDEAVRNMIQQVDERFGSLDVLVNNAACTFPVPHKNLDEMTEERWDRILNVNLKGPFFVTRAAAPLLKKSGNGAVVNTSSVAGIGGVGSSIAYCASKGALNTMTKSLARVLAPEIRVNAVCPGPIDTRWLRTWMTEEQIDEFTADYPIPRCSTPEDVADTILYLAVGTTMTTGQCIVLDGGRTM</sequence>
<name>A0A517QJR4_9PLAN</name>
<feature type="domain" description="Ketoreductase" evidence="3">
    <location>
        <begin position="5"/>
        <end position="192"/>
    </location>
</feature>
<dbReference type="OrthoDB" id="9790146at2"/>
<dbReference type="InterPro" id="IPR057326">
    <property type="entry name" value="KR_dom"/>
</dbReference>
<proteinExistence type="inferred from homology"/>
<dbReference type="EMBL" id="CP036267">
    <property type="protein sequence ID" value="QDT31878.1"/>
    <property type="molecule type" value="Genomic_DNA"/>
</dbReference>
<evidence type="ECO:0000313" key="5">
    <source>
        <dbReference type="Proteomes" id="UP000315724"/>
    </source>
</evidence>
<comment type="similarity">
    <text evidence="1">Belongs to the short-chain dehydrogenases/reductases (SDR) family.</text>
</comment>
<accession>A0A517QJR4</accession>
<dbReference type="SMART" id="SM00822">
    <property type="entry name" value="PKS_KR"/>
    <property type="match status" value="1"/>
</dbReference>
<dbReference type="Pfam" id="PF13561">
    <property type="entry name" value="adh_short_C2"/>
    <property type="match status" value="1"/>
</dbReference>
<organism evidence="4 5">
    <name type="scientific">Thalassoglobus polymorphus</name>
    <dbReference type="NCBI Taxonomy" id="2527994"/>
    <lineage>
        <taxon>Bacteria</taxon>
        <taxon>Pseudomonadati</taxon>
        <taxon>Planctomycetota</taxon>
        <taxon>Planctomycetia</taxon>
        <taxon>Planctomycetales</taxon>
        <taxon>Planctomycetaceae</taxon>
        <taxon>Thalassoglobus</taxon>
    </lineage>
</organism>
<dbReference type="InterPro" id="IPR002347">
    <property type="entry name" value="SDR_fam"/>
</dbReference>
<gene>
    <name evidence="4" type="primary">fabL</name>
    <name evidence="4" type="ORF">Mal48_11140</name>
</gene>
<reference evidence="4 5" key="1">
    <citation type="submission" date="2019-02" db="EMBL/GenBank/DDBJ databases">
        <title>Deep-cultivation of Planctomycetes and their phenomic and genomic characterization uncovers novel biology.</title>
        <authorList>
            <person name="Wiegand S."/>
            <person name="Jogler M."/>
            <person name="Boedeker C."/>
            <person name="Pinto D."/>
            <person name="Vollmers J."/>
            <person name="Rivas-Marin E."/>
            <person name="Kohn T."/>
            <person name="Peeters S.H."/>
            <person name="Heuer A."/>
            <person name="Rast P."/>
            <person name="Oberbeckmann S."/>
            <person name="Bunk B."/>
            <person name="Jeske O."/>
            <person name="Meyerdierks A."/>
            <person name="Storesund J.E."/>
            <person name="Kallscheuer N."/>
            <person name="Luecker S."/>
            <person name="Lage O.M."/>
            <person name="Pohl T."/>
            <person name="Merkel B.J."/>
            <person name="Hornburger P."/>
            <person name="Mueller R.-W."/>
            <person name="Bruemmer F."/>
            <person name="Labrenz M."/>
            <person name="Spormann A.M."/>
            <person name="Op den Camp H."/>
            <person name="Overmann J."/>
            <person name="Amann R."/>
            <person name="Jetten M.S.M."/>
            <person name="Mascher T."/>
            <person name="Medema M.H."/>
            <person name="Devos D.P."/>
            <person name="Kaster A.-K."/>
            <person name="Ovreas L."/>
            <person name="Rohde M."/>
            <person name="Galperin M.Y."/>
            <person name="Jogler C."/>
        </authorList>
    </citation>
    <scope>NUCLEOTIDE SEQUENCE [LARGE SCALE GENOMIC DNA]</scope>
    <source>
        <strain evidence="4 5">Mal48</strain>
    </source>
</reference>
<dbReference type="Proteomes" id="UP000315724">
    <property type="component" value="Chromosome"/>
</dbReference>
<protein>
    <submittedName>
        <fullName evidence="4">Enoyl-[acyl-carrier-protein] reductase [NADPH] FabL</fullName>
        <ecNumber evidence="4">1.3.1.104</ecNumber>
    </submittedName>
</protein>
<dbReference type="PRINTS" id="PR00080">
    <property type="entry name" value="SDRFAMILY"/>
</dbReference>
<dbReference type="InterPro" id="IPR020904">
    <property type="entry name" value="Sc_DH/Rdtase_CS"/>
</dbReference>
<evidence type="ECO:0000256" key="1">
    <source>
        <dbReference type="ARBA" id="ARBA00006484"/>
    </source>
</evidence>
<dbReference type="SUPFAM" id="SSF51735">
    <property type="entry name" value="NAD(P)-binding Rossmann-fold domains"/>
    <property type="match status" value="1"/>
</dbReference>
<dbReference type="NCBIfam" id="NF005559">
    <property type="entry name" value="PRK07231.1"/>
    <property type="match status" value="1"/>
</dbReference>